<dbReference type="AlphaFoldDB" id="A0A3L6RS94"/>
<proteinExistence type="predicted"/>
<protein>
    <submittedName>
        <fullName evidence="2">Uncharacterized protein</fullName>
    </submittedName>
</protein>
<dbReference type="EMBL" id="PQIB02000007">
    <property type="protein sequence ID" value="RLN08629.1"/>
    <property type="molecule type" value="Genomic_DNA"/>
</dbReference>
<accession>A0A3L6RS94</accession>
<name>A0A3L6RS94_PANMI</name>
<reference evidence="3" key="1">
    <citation type="journal article" date="2019" name="Nat. Commun.">
        <title>The genome of broomcorn millet.</title>
        <authorList>
            <person name="Zou C."/>
            <person name="Miki D."/>
            <person name="Li D."/>
            <person name="Tang Q."/>
            <person name="Xiao L."/>
            <person name="Rajput S."/>
            <person name="Deng P."/>
            <person name="Jia W."/>
            <person name="Huang R."/>
            <person name="Zhang M."/>
            <person name="Sun Y."/>
            <person name="Hu J."/>
            <person name="Fu X."/>
            <person name="Schnable P.S."/>
            <person name="Li F."/>
            <person name="Zhang H."/>
            <person name="Feng B."/>
            <person name="Zhu X."/>
            <person name="Liu R."/>
            <person name="Schnable J.C."/>
            <person name="Zhu J.-K."/>
            <person name="Zhang H."/>
        </authorList>
    </citation>
    <scope>NUCLEOTIDE SEQUENCE [LARGE SCALE GENOMIC DNA]</scope>
</reference>
<keyword evidence="3" id="KW-1185">Reference proteome</keyword>
<feature type="compositionally biased region" description="Basic residues" evidence="1">
    <location>
        <begin position="27"/>
        <end position="39"/>
    </location>
</feature>
<sequence length="224" mass="22886">MRAPGGGCVCGVCGAHAGALDRAIGNGRRKSERTTRTGKGKLTGDCSRRSSLPAGGGSLPGTARGGARAGAWSGGACVRSSRARVLCVTVGVKLRSASRQGRHGHVLHLFFTHLRQGDRGASDPNPAAIPTALSAFAHHRDTSSGRLVHVLILTWFLSLASDAVTATTLLNKYASAAMSPRLAGYLTKCPVVTISSPGTRCSQATCATASQSGHINADRGGSSN</sequence>
<evidence type="ECO:0000313" key="3">
    <source>
        <dbReference type="Proteomes" id="UP000275267"/>
    </source>
</evidence>
<evidence type="ECO:0000256" key="1">
    <source>
        <dbReference type="SAM" id="MobiDB-lite"/>
    </source>
</evidence>
<organism evidence="2 3">
    <name type="scientific">Panicum miliaceum</name>
    <name type="common">Proso millet</name>
    <name type="synonym">Broomcorn millet</name>
    <dbReference type="NCBI Taxonomy" id="4540"/>
    <lineage>
        <taxon>Eukaryota</taxon>
        <taxon>Viridiplantae</taxon>
        <taxon>Streptophyta</taxon>
        <taxon>Embryophyta</taxon>
        <taxon>Tracheophyta</taxon>
        <taxon>Spermatophyta</taxon>
        <taxon>Magnoliopsida</taxon>
        <taxon>Liliopsida</taxon>
        <taxon>Poales</taxon>
        <taxon>Poaceae</taxon>
        <taxon>PACMAD clade</taxon>
        <taxon>Panicoideae</taxon>
        <taxon>Panicodae</taxon>
        <taxon>Paniceae</taxon>
        <taxon>Panicinae</taxon>
        <taxon>Panicum</taxon>
        <taxon>Panicum sect. Panicum</taxon>
    </lineage>
</organism>
<evidence type="ECO:0000313" key="2">
    <source>
        <dbReference type="EMBL" id="RLN08629.1"/>
    </source>
</evidence>
<feature type="compositionally biased region" description="Gly residues" evidence="1">
    <location>
        <begin position="54"/>
        <end position="65"/>
    </location>
</feature>
<comment type="caution">
    <text evidence="2">The sequence shown here is derived from an EMBL/GenBank/DDBJ whole genome shotgun (WGS) entry which is preliminary data.</text>
</comment>
<feature type="region of interest" description="Disordered" evidence="1">
    <location>
        <begin position="24"/>
        <end position="65"/>
    </location>
</feature>
<dbReference type="Proteomes" id="UP000275267">
    <property type="component" value="Unassembled WGS sequence"/>
</dbReference>
<gene>
    <name evidence="2" type="ORF">C2845_PM11G06810</name>
</gene>
<dbReference type="STRING" id="4540.A0A3L6RS94"/>